<dbReference type="GO" id="GO:0005886">
    <property type="term" value="C:plasma membrane"/>
    <property type="evidence" value="ECO:0007669"/>
    <property type="project" value="UniProtKB-SubCell"/>
</dbReference>
<feature type="transmembrane region" description="Helical" evidence="6">
    <location>
        <begin position="253"/>
        <end position="272"/>
    </location>
</feature>
<evidence type="ECO:0000256" key="5">
    <source>
        <dbReference type="ARBA" id="ARBA00023136"/>
    </source>
</evidence>
<feature type="domain" description="Type II secretion system protein GspF" evidence="7">
    <location>
        <begin position="146"/>
        <end position="268"/>
    </location>
</feature>
<sequence>MTSSLGLGVIAITVAVVLFAYVMLQPELVNLRSEQMKAEEKNLADGEAQETHILDAISNFLGRFGWKGFSEDQLAQAGIKVGSNSMVAIMLLVAAGTFLVFEVLTRSLFFSLILAVASTFGVSFYVKSRTAKRKAKFNRQMGEAMTLLSSALKSGMNVPTAMANTAAEMDEPMGEELARIVNESRLGRDMVSAMFETAERMESDDFKWITEAVAIQRESGGRLSEILDRVTHTIAERNELQQKVASLAAEGKASAYILMALPVAIGILFAIINTEFIAPLVTTGAGRILLVVATALYAVGGFWLNQITKVKL</sequence>
<feature type="transmembrane region" description="Helical" evidence="6">
    <location>
        <begin position="6"/>
        <end position="24"/>
    </location>
</feature>
<reference evidence="8" key="1">
    <citation type="submission" date="2012-09" db="EMBL/GenBank/DDBJ databases">
        <title>Metagenomic Characterization of a Microbial Community in Wastewater Detects High Levels of Antibiotic Resistance.</title>
        <authorList>
            <person name="Abrams M."/>
            <person name="Caldwell A."/>
            <person name="Vandaei E."/>
            <person name="Lee W."/>
            <person name="Perrott J."/>
            <person name="Khan S.Y."/>
            <person name="Ta J."/>
            <person name="Romero D."/>
            <person name="Nguyen V."/>
            <person name="Pourmand N."/>
            <person name="Ouverney C.C."/>
        </authorList>
    </citation>
    <scope>NUCLEOTIDE SEQUENCE</scope>
</reference>
<dbReference type="PANTHER" id="PTHR35007:SF1">
    <property type="entry name" value="PILUS ASSEMBLY PROTEIN"/>
    <property type="match status" value="1"/>
</dbReference>
<accession>L7VW80</accession>
<protein>
    <submittedName>
        <fullName evidence="8">Flp pilus assembly protein TadB</fullName>
    </submittedName>
</protein>
<keyword evidence="3 6" id="KW-0812">Transmembrane</keyword>
<keyword evidence="4 6" id="KW-1133">Transmembrane helix</keyword>
<dbReference type="InterPro" id="IPR042094">
    <property type="entry name" value="T2SS_GspF_sf"/>
</dbReference>
<evidence type="ECO:0000256" key="6">
    <source>
        <dbReference type="SAM" id="Phobius"/>
    </source>
</evidence>
<dbReference type="AlphaFoldDB" id="L7VW80"/>
<evidence type="ECO:0000256" key="2">
    <source>
        <dbReference type="ARBA" id="ARBA00022475"/>
    </source>
</evidence>
<evidence type="ECO:0000259" key="7">
    <source>
        <dbReference type="Pfam" id="PF00482"/>
    </source>
</evidence>
<dbReference type="PANTHER" id="PTHR35007">
    <property type="entry name" value="INTEGRAL MEMBRANE PROTEIN-RELATED"/>
    <property type="match status" value="1"/>
</dbReference>
<keyword evidence="5 6" id="KW-0472">Membrane</keyword>
<evidence type="ECO:0000256" key="3">
    <source>
        <dbReference type="ARBA" id="ARBA00022692"/>
    </source>
</evidence>
<evidence type="ECO:0000313" key="8">
    <source>
        <dbReference type="EMBL" id="AGC71616.1"/>
    </source>
</evidence>
<keyword evidence="2" id="KW-1003">Cell membrane</keyword>
<dbReference type="Gene3D" id="1.20.81.30">
    <property type="entry name" value="Type II secretion system (T2SS), domain F"/>
    <property type="match status" value="1"/>
</dbReference>
<dbReference type="InterPro" id="IPR018076">
    <property type="entry name" value="T2SS_GspF_dom"/>
</dbReference>
<proteinExistence type="predicted"/>
<evidence type="ECO:0000256" key="1">
    <source>
        <dbReference type="ARBA" id="ARBA00004651"/>
    </source>
</evidence>
<feature type="transmembrane region" description="Helical" evidence="6">
    <location>
        <begin position="81"/>
        <end position="101"/>
    </location>
</feature>
<dbReference type="EMBL" id="JX649877">
    <property type="protein sequence ID" value="AGC71616.1"/>
    <property type="molecule type" value="Genomic_DNA"/>
</dbReference>
<feature type="transmembrane region" description="Helical" evidence="6">
    <location>
        <begin position="284"/>
        <end position="304"/>
    </location>
</feature>
<comment type="subcellular location">
    <subcellularLocation>
        <location evidence="1">Cell membrane</location>
        <topology evidence="1">Multi-pass membrane protein</topology>
    </subcellularLocation>
</comment>
<name>L7VW80_9BACT</name>
<evidence type="ECO:0000256" key="4">
    <source>
        <dbReference type="ARBA" id="ARBA00022989"/>
    </source>
</evidence>
<organism evidence="8">
    <name type="scientific">uncultured bacterium A1Q1_fos_1053</name>
    <dbReference type="NCBI Taxonomy" id="1256539"/>
    <lineage>
        <taxon>Bacteria</taxon>
        <taxon>environmental samples</taxon>
    </lineage>
</organism>
<dbReference type="Pfam" id="PF00482">
    <property type="entry name" value="T2SSF"/>
    <property type="match status" value="1"/>
</dbReference>
<feature type="transmembrane region" description="Helical" evidence="6">
    <location>
        <begin position="107"/>
        <end position="126"/>
    </location>
</feature>